<reference evidence="2" key="1">
    <citation type="submission" date="2017-05" db="EMBL/GenBank/DDBJ databases">
        <authorList>
            <person name="Sung H."/>
        </authorList>
    </citation>
    <scope>NUCLEOTIDE SEQUENCE [LARGE SCALE GENOMIC DNA]</scope>
    <source>
        <strain evidence="2">AR23208</strain>
    </source>
</reference>
<dbReference type="KEGG" id="tum:CBW65_02910"/>
<proteinExistence type="predicted"/>
<evidence type="ECO:0008006" key="3">
    <source>
        <dbReference type="Google" id="ProtNLM"/>
    </source>
</evidence>
<dbReference type="EMBL" id="CP021434">
    <property type="protein sequence ID" value="ARU60124.1"/>
    <property type="molecule type" value="Genomic_DNA"/>
</dbReference>
<organism evidence="1 2">
    <name type="scientific">Tumebacillus avium</name>
    <dbReference type="NCBI Taxonomy" id="1903704"/>
    <lineage>
        <taxon>Bacteria</taxon>
        <taxon>Bacillati</taxon>
        <taxon>Bacillota</taxon>
        <taxon>Bacilli</taxon>
        <taxon>Bacillales</taxon>
        <taxon>Alicyclobacillaceae</taxon>
        <taxon>Tumebacillus</taxon>
    </lineage>
</organism>
<sequence>MNKVLIIDTSMLCCWLQVPGKETCGTTEDQWDFQRVNHEIQEEIAAGSTLVLPLATIIETGNHIAQANGDRFSIAQQLAALMNDAADMRSPWAAFTDQSVLWEKEGLKRLAEELPQMATQKISIGDVTIKTVADHYAKIGSQVEIFTGDAGLKSYQPSIPIPQPRRRKK</sequence>
<protein>
    <recommendedName>
        <fullName evidence="3">PIN domain-containing protein</fullName>
    </recommendedName>
</protein>
<dbReference type="Proteomes" id="UP000195437">
    <property type="component" value="Chromosome"/>
</dbReference>
<dbReference type="RefSeq" id="WP_087455512.1">
    <property type="nucleotide sequence ID" value="NZ_CP021434.1"/>
</dbReference>
<dbReference type="AlphaFoldDB" id="A0A1Y0IL73"/>
<evidence type="ECO:0000313" key="2">
    <source>
        <dbReference type="Proteomes" id="UP000195437"/>
    </source>
</evidence>
<gene>
    <name evidence="1" type="ORF">CBW65_02910</name>
</gene>
<dbReference type="OrthoDB" id="158697at2"/>
<evidence type="ECO:0000313" key="1">
    <source>
        <dbReference type="EMBL" id="ARU60124.1"/>
    </source>
</evidence>
<accession>A0A1Y0IL73</accession>
<name>A0A1Y0IL73_9BACL</name>
<keyword evidence="2" id="KW-1185">Reference proteome</keyword>